<protein>
    <recommendedName>
        <fullName evidence="3">YkgJ family cysteine cluster protein</fullName>
    </recommendedName>
</protein>
<evidence type="ECO:0000313" key="1">
    <source>
        <dbReference type="EMBL" id="MDV0445885.1"/>
    </source>
</evidence>
<comment type="caution">
    <text evidence="1">The sequence shown here is derived from an EMBL/GenBank/DDBJ whole genome shotgun (WGS) entry which is preliminary data.</text>
</comment>
<dbReference type="Pfam" id="PF03692">
    <property type="entry name" value="CxxCxxCC"/>
    <property type="match status" value="1"/>
</dbReference>
<reference evidence="1 2" key="1">
    <citation type="submission" date="2023-06" db="EMBL/GenBank/DDBJ databases">
        <title>Genome sequence of Methanimicrococcus sp. At1.</title>
        <authorList>
            <person name="Protasov E."/>
            <person name="Platt K."/>
            <person name="Poehlein A."/>
            <person name="Daniel R."/>
            <person name="Brune A."/>
        </authorList>
    </citation>
    <scope>NUCLEOTIDE SEQUENCE [LARGE SCALE GENOMIC DNA]</scope>
    <source>
        <strain evidence="1 2">At1</strain>
    </source>
</reference>
<dbReference type="RefSeq" id="WP_318786312.1">
    <property type="nucleotide sequence ID" value="NZ_JAWDKC010000025.1"/>
</dbReference>
<dbReference type="InterPro" id="IPR005358">
    <property type="entry name" value="Puta_zinc/iron-chelating_dom"/>
</dbReference>
<accession>A0ABU3VSK6</accession>
<dbReference type="Proteomes" id="UP001272052">
    <property type="component" value="Unassembled WGS sequence"/>
</dbReference>
<sequence length="286" mass="32325">MKSDLNFGSNPELLLSVTEIQSDESVSALEASALQNRLSNELQSIRSAGVKNRKKVLKTIENSNFVCLQCGQCCRHFEGDNTVYVLPDEIQFISESASVSREQFVLPLLPDFYKSFGSGEQSGVFADKESFYQIFQTGEIQTDADGRIHTFGWMLQKKKDGSCIFLDPSSQKCLIYDCRPGLCRTYPFYSEESEVFVCECEGIGKAEKTDQNLTEESAEALLKRALSDHEDYLKTSAVIKEKYEQFIFDTAAGKEQFEANFNQNRMTFVVYDSTGICTVQIQLKFE</sequence>
<proteinExistence type="predicted"/>
<evidence type="ECO:0008006" key="3">
    <source>
        <dbReference type="Google" id="ProtNLM"/>
    </source>
</evidence>
<name>A0ABU3VSK6_9EURY</name>
<dbReference type="EMBL" id="JAWDKC010000025">
    <property type="protein sequence ID" value="MDV0445885.1"/>
    <property type="molecule type" value="Genomic_DNA"/>
</dbReference>
<evidence type="ECO:0000313" key="2">
    <source>
        <dbReference type="Proteomes" id="UP001272052"/>
    </source>
</evidence>
<dbReference type="PANTHER" id="PTHR35866">
    <property type="entry name" value="PUTATIVE-RELATED"/>
    <property type="match status" value="1"/>
</dbReference>
<dbReference type="PANTHER" id="PTHR35866:SF2">
    <property type="entry name" value="YKGJ FAMILY CYSTEINE CLUSTER PROTEIN"/>
    <property type="match status" value="1"/>
</dbReference>
<organism evidence="1 2">
    <name type="scientific">Methanimicrococcus hacksteinii</name>
    <dbReference type="NCBI Taxonomy" id="3028293"/>
    <lineage>
        <taxon>Archaea</taxon>
        <taxon>Methanobacteriati</taxon>
        <taxon>Methanobacteriota</taxon>
        <taxon>Stenosarchaea group</taxon>
        <taxon>Methanomicrobia</taxon>
        <taxon>Methanosarcinales</taxon>
        <taxon>Methanosarcinaceae</taxon>
        <taxon>Methanimicrococcus</taxon>
    </lineage>
</organism>
<gene>
    <name evidence="1" type="ORF">MmiAt1_14860</name>
</gene>
<keyword evidence="2" id="KW-1185">Reference proteome</keyword>